<reference evidence="2 3" key="1">
    <citation type="submission" date="2018-02" db="EMBL/GenBank/DDBJ databases">
        <title>Genome sequencing of Solimonas sp. HR-BB.</title>
        <authorList>
            <person name="Lee Y."/>
            <person name="Jeon C.O."/>
        </authorList>
    </citation>
    <scope>NUCLEOTIDE SEQUENCE [LARGE SCALE GENOMIC DNA]</scope>
    <source>
        <strain evidence="2 3">HR-BB</strain>
    </source>
</reference>
<keyword evidence="1" id="KW-0732">Signal</keyword>
<protein>
    <recommendedName>
        <fullName evidence="4">DUF1302 domain-containing protein</fullName>
    </recommendedName>
</protein>
<accession>A0A2S5TF50</accession>
<dbReference type="EMBL" id="PSNW01000006">
    <property type="protein sequence ID" value="PPE73606.1"/>
    <property type="molecule type" value="Genomic_DNA"/>
</dbReference>
<dbReference type="RefSeq" id="WP_104230668.1">
    <property type="nucleotide sequence ID" value="NZ_PSNW01000006.1"/>
</dbReference>
<feature type="signal peptide" evidence="1">
    <location>
        <begin position="1"/>
        <end position="27"/>
    </location>
</feature>
<dbReference type="Pfam" id="PF06980">
    <property type="entry name" value="DUF1302"/>
    <property type="match status" value="1"/>
</dbReference>
<sequence>MRSKGKVRRLAVRRGVLGAALIGAAGAQGTAVAGSLDVGGGFDAKYNLTLGYAAAMRTESPDSALTGPAAVNADDGDRNFDSGSLINNRASLLAEFYLSRGGYGAVLRGDAFYDDVYHRRNDNDSPGTVNKAGDNDEFTDDARKYSGGRARVLDAYVYGDWSLSDSVQLNLRGGRQVVAWGESLFFSGIAGAQGPADATKANVPGAEIKNILLPVAQVSGQLDIGSRTSLMAYYHLEYKPTELDPVGSYFSISDVTGPGREFLTLGPGFAAPYAGDIEPSDNGQYGVGVKVQVSGSTNVGLYRLRYHDTNPALSLNIAEVAPGVFAPVSYNIGYFDGIDMTALSFSTRLGPANVAGEVSYREGINVLVDGPLGPTSSRGDLAQVLLSSLYTVPPNFLSQEIGLVGEAGYIHVEDFDKVAGGPGTLTNDKMAWGYSLIATLNYRNVFQGWDLAVPITWAHLPEGNPAMAGSFGSLYGQGDRRLSVAGNFTYLQNLQVGVSYNAYLGSATLAERPYADRDYVAFNVKYAY</sequence>
<evidence type="ECO:0000313" key="3">
    <source>
        <dbReference type="Proteomes" id="UP000238220"/>
    </source>
</evidence>
<evidence type="ECO:0008006" key="4">
    <source>
        <dbReference type="Google" id="ProtNLM"/>
    </source>
</evidence>
<dbReference type="Proteomes" id="UP000238220">
    <property type="component" value="Unassembled WGS sequence"/>
</dbReference>
<dbReference type="OrthoDB" id="7052179at2"/>
<evidence type="ECO:0000313" key="2">
    <source>
        <dbReference type="EMBL" id="PPE73606.1"/>
    </source>
</evidence>
<evidence type="ECO:0000256" key="1">
    <source>
        <dbReference type="SAM" id="SignalP"/>
    </source>
</evidence>
<proteinExistence type="predicted"/>
<dbReference type="InterPro" id="IPR010727">
    <property type="entry name" value="DUF1302"/>
</dbReference>
<keyword evidence="3" id="KW-1185">Reference proteome</keyword>
<gene>
    <name evidence="2" type="ORF">C3942_12450</name>
</gene>
<feature type="chain" id="PRO_5015560600" description="DUF1302 domain-containing protein" evidence="1">
    <location>
        <begin position="28"/>
        <end position="528"/>
    </location>
</feature>
<name>A0A2S5TF50_9GAMM</name>
<dbReference type="AlphaFoldDB" id="A0A2S5TF50"/>
<organism evidence="2 3">
    <name type="scientific">Solimonas fluminis</name>
    <dbReference type="NCBI Taxonomy" id="2086571"/>
    <lineage>
        <taxon>Bacteria</taxon>
        <taxon>Pseudomonadati</taxon>
        <taxon>Pseudomonadota</taxon>
        <taxon>Gammaproteobacteria</taxon>
        <taxon>Nevskiales</taxon>
        <taxon>Nevskiaceae</taxon>
        <taxon>Solimonas</taxon>
    </lineage>
</organism>
<comment type="caution">
    <text evidence="2">The sequence shown here is derived from an EMBL/GenBank/DDBJ whole genome shotgun (WGS) entry which is preliminary data.</text>
</comment>